<comment type="subcellular location">
    <subcellularLocation>
        <location evidence="1">Cell membrane</location>
        <topology evidence="1">Peripheral membrane protein</topology>
        <orientation evidence="1">Cytoplasmic side</orientation>
    </subcellularLocation>
</comment>
<dbReference type="Proteomes" id="UP001199296">
    <property type="component" value="Unassembled WGS sequence"/>
</dbReference>
<sequence length="420" mass="45723">MSNDGSFLSQEEIDALMNQDDESTASDSAEEQEISLNDEEKDVIGEINNIAMGSSATALSTLLDQKVSITTPKIEVVAFQKIIEEYNKPCVLVKVEYVEGIEGLSLLVIDTKDAGIIADLMMGGNGLDDMDEEMLNEISISAVGEAMNQMMGAASTAMSSILDTLVNISPPTAELIELDDVIDEGRDWFDPTEEIVVTSFNLKVGELIDSSFKQLSSYNFIKKLANSLLVGQTGLINNSTDEMQSEKREDSAKSAAEENIETEKSQQPQTEKNLGQSSSPAANTSSAQNKSGQQLNQAAEEQKSADYTQLQAEEEKIDIQSAQFPNFSESQAQPLPNNMELIKDVPLQVTVRLGKSIMKIREILDLGDGSIIELDKLAGEPVDLLVNGKLVAKGEVVVIDENFGFRVKDIISPSERLNKI</sequence>
<evidence type="ECO:0000256" key="2">
    <source>
        <dbReference type="ARBA" id="ARBA00009226"/>
    </source>
</evidence>
<dbReference type="Gene3D" id="2.30.330.10">
    <property type="entry name" value="SpoA-like"/>
    <property type="match status" value="1"/>
</dbReference>
<dbReference type="PRINTS" id="PR00956">
    <property type="entry name" value="FLGMOTORFLIN"/>
</dbReference>
<dbReference type="GO" id="GO:0016787">
    <property type="term" value="F:hydrolase activity"/>
    <property type="evidence" value="ECO:0007669"/>
    <property type="project" value="InterPro"/>
</dbReference>
<accession>A0AAW4X067</accession>
<reference evidence="10 11" key="1">
    <citation type="submission" date="2021-10" db="EMBL/GenBank/DDBJ databases">
        <authorList>
            <person name="Grouzdev D.S."/>
            <person name="Pantiukh K.S."/>
            <person name="Krutkina M.S."/>
        </authorList>
    </citation>
    <scope>NUCLEOTIDE SEQUENCE [LARGE SCALE GENOMIC DNA]</scope>
    <source>
        <strain evidence="10 11">Z-7514</strain>
    </source>
</reference>
<proteinExistence type="inferred from homology"/>
<evidence type="ECO:0000256" key="4">
    <source>
        <dbReference type="ARBA" id="ARBA00022500"/>
    </source>
</evidence>
<dbReference type="NCBIfam" id="TIGR02480">
    <property type="entry name" value="fliN"/>
    <property type="match status" value="1"/>
</dbReference>
<feature type="domain" description="CheC-like protein" evidence="9">
    <location>
        <begin position="139"/>
        <end position="173"/>
    </location>
</feature>
<dbReference type="PANTHER" id="PTHR43484">
    <property type="match status" value="1"/>
</dbReference>
<dbReference type="InterPro" id="IPR001172">
    <property type="entry name" value="FliN_T3SS_HrcQb"/>
</dbReference>
<evidence type="ECO:0000313" key="11">
    <source>
        <dbReference type="Proteomes" id="UP001199296"/>
    </source>
</evidence>
<dbReference type="GO" id="GO:0071973">
    <property type="term" value="P:bacterial-type flagellum-dependent cell motility"/>
    <property type="evidence" value="ECO:0007669"/>
    <property type="project" value="InterPro"/>
</dbReference>
<dbReference type="GO" id="GO:0005886">
    <property type="term" value="C:plasma membrane"/>
    <property type="evidence" value="ECO:0007669"/>
    <property type="project" value="UniProtKB-SubCell"/>
</dbReference>
<feature type="region of interest" description="Disordered" evidence="7">
    <location>
        <begin position="240"/>
        <end position="307"/>
    </location>
</feature>
<evidence type="ECO:0000256" key="7">
    <source>
        <dbReference type="SAM" id="MobiDB-lite"/>
    </source>
</evidence>
<dbReference type="GO" id="GO:0003774">
    <property type="term" value="F:cytoskeletal motor activity"/>
    <property type="evidence" value="ECO:0007669"/>
    <property type="project" value="InterPro"/>
</dbReference>
<feature type="region of interest" description="Disordered" evidence="7">
    <location>
        <begin position="1"/>
        <end position="38"/>
    </location>
</feature>
<feature type="compositionally biased region" description="Acidic residues" evidence="7">
    <location>
        <begin position="11"/>
        <end position="38"/>
    </location>
</feature>
<keyword evidence="10" id="KW-0282">Flagellum</keyword>
<name>A0AAW4X067_9FIRM</name>
<dbReference type="GO" id="GO:0006935">
    <property type="term" value="P:chemotaxis"/>
    <property type="evidence" value="ECO:0007669"/>
    <property type="project" value="UniProtKB-KW"/>
</dbReference>
<keyword evidence="5" id="KW-0283">Flagellar rotation</keyword>
<feature type="domain" description="CheC-like protein" evidence="9">
    <location>
        <begin position="39"/>
        <end position="75"/>
    </location>
</feature>
<dbReference type="InterPro" id="IPR007597">
    <property type="entry name" value="CheC"/>
</dbReference>
<keyword evidence="11" id="KW-1185">Reference proteome</keyword>
<dbReference type="Pfam" id="PF01052">
    <property type="entry name" value="FliMN_C"/>
    <property type="match status" value="1"/>
</dbReference>
<comment type="caution">
    <text evidence="10">The sequence shown here is derived from an EMBL/GenBank/DDBJ whole genome shotgun (WGS) entry which is preliminary data.</text>
</comment>
<evidence type="ECO:0000259" key="8">
    <source>
        <dbReference type="Pfam" id="PF01052"/>
    </source>
</evidence>
<dbReference type="AlphaFoldDB" id="A0AAW4X067"/>
<dbReference type="SUPFAM" id="SSF103039">
    <property type="entry name" value="CheC-like"/>
    <property type="match status" value="1"/>
</dbReference>
<feature type="compositionally biased region" description="Basic and acidic residues" evidence="7">
    <location>
        <begin position="244"/>
        <end position="264"/>
    </location>
</feature>
<keyword evidence="10" id="KW-0966">Cell projection</keyword>
<evidence type="ECO:0000256" key="6">
    <source>
        <dbReference type="ARBA" id="ARBA00023136"/>
    </source>
</evidence>
<evidence type="ECO:0000313" key="10">
    <source>
        <dbReference type="EMBL" id="MCC3145195.1"/>
    </source>
</evidence>
<dbReference type="InterPro" id="IPR012826">
    <property type="entry name" value="FliN"/>
</dbReference>
<evidence type="ECO:0000256" key="3">
    <source>
        <dbReference type="ARBA" id="ARBA00022475"/>
    </source>
</evidence>
<protein>
    <submittedName>
        <fullName evidence="10">Flagellar motor switch phosphatase FliY</fullName>
    </submittedName>
</protein>
<dbReference type="InterPro" id="IPR001543">
    <property type="entry name" value="FliN-like_C"/>
</dbReference>
<dbReference type="InterPro" id="IPR028976">
    <property type="entry name" value="CheC-like_sf"/>
</dbReference>
<keyword evidence="6" id="KW-0472">Membrane</keyword>
<dbReference type="InterPro" id="IPR051469">
    <property type="entry name" value="FliN/MopA/SpaO"/>
</dbReference>
<comment type="similarity">
    <text evidence="2">Belongs to the FliN/MopA/SpaO family.</text>
</comment>
<dbReference type="SUPFAM" id="SSF101801">
    <property type="entry name" value="Surface presentation of antigens (SPOA)"/>
    <property type="match status" value="1"/>
</dbReference>
<dbReference type="Pfam" id="PF04509">
    <property type="entry name" value="CheC"/>
    <property type="match status" value="2"/>
</dbReference>
<evidence type="ECO:0000259" key="9">
    <source>
        <dbReference type="Pfam" id="PF04509"/>
    </source>
</evidence>
<evidence type="ECO:0000256" key="1">
    <source>
        <dbReference type="ARBA" id="ARBA00004413"/>
    </source>
</evidence>
<dbReference type="NCBIfam" id="NF005995">
    <property type="entry name" value="PRK08119.1"/>
    <property type="match status" value="1"/>
</dbReference>
<dbReference type="EMBL" id="JAJFAT010000009">
    <property type="protein sequence ID" value="MCC3145195.1"/>
    <property type="molecule type" value="Genomic_DNA"/>
</dbReference>
<keyword evidence="3" id="KW-1003">Cell membrane</keyword>
<dbReference type="CDD" id="cd17907">
    <property type="entry name" value="FliY_FliN-Y"/>
    <property type="match status" value="1"/>
</dbReference>
<keyword evidence="4" id="KW-0145">Chemotaxis</keyword>
<keyword evidence="10" id="KW-0969">Cilium</keyword>
<dbReference type="InterPro" id="IPR036429">
    <property type="entry name" value="SpoA-like_sf"/>
</dbReference>
<evidence type="ECO:0000256" key="5">
    <source>
        <dbReference type="ARBA" id="ARBA00022779"/>
    </source>
</evidence>
<gene>
    <name evidence="10" type="primary">fliY</name>
    <name evidence="10" type="ORF">LJ207_07650</name>
</gene>
<feature type="compositionally biased region" description="Polar residues" evidence="7">
    <location>
        <begin position="265"/>
        <end position="307"/>
    </location>
</feature>
<feature type="domain" description="Flagellar motor switch protein FliN-like C-terminal" evidence="8">
    <location>
        <begin position="341"/>
        <end position="411"/>
    </location>
</feature>
<organism evidence="10 11">
    <name type="scientific">Halanaerobium polyolivorans</name>
    <dbReference type="NCBI Taxonomy" id="2886943"/>
    <lineage>
        <taxon>Bacteria</taxon>
        <taxon>Bacillati</taxon>
        <taxon>Bacillota</taxon>
        <taxon>Clostridia</taxon>
        <taxon>Halanaerobiales</taxon>
        <taxon>Halanaerobiaceae</taxon>
        <taxon>Halanaerobium</taxon>
    </lineage>
</organism>
<dbReference type="Gene3D" id="3.40.1550.10">
    <property type="entry name" value="CheC-like"/>
    <property type="match status" value="1"/>
</dbReference>
<dbReference type="PANTHER" id="PTHR43484:SF1">
    <property type="entry name" value="FLAGELLAR MOTOR SWITCH PROTEIN FLIN"/>
    <property type="match status" value="1"/>
</dbReference>
<dbReference type="GO" id="GO:0009425">
    <property type="term" value="C:bacterial-type flagellum basal body"/>
    <property type="evidence" value="ECO:0007669"/>
    <property type="project" value="InterPro"/>
</dbReference>